<reference evidence="2" key="1">
    <citation type="submission" date="2016-11" db="UniProtKB">
        <authorList>
            <consortium name="WormBaseParasite"/>
        </authorList>
    </citation>
    <scope>IDENTIFICATION</scope>
    <source>
        <strain evidence="2">KR3021</strain>
    </source>
</reference>
<proteinExistence type="predicted"/>
<evidence type="ECO:0000313" key="1">
    <source>
        <dbReference type="Proteomes" id="UP000095286"/>
    </source>
</evidence>
<evidence type="ECO:0000313" key="2">
    <source>
        <dbReference type="WBParaSite" id="RSKR_0001131500.1"/>
    </source>
</evidence>
<name>A0AC35UGR6_9BILA</name>
<protein>
    <submittedName>
        <fullName evidence="2">Major sperm protein</fullName>
    </submittedName>
</protein>
<accession>A0AC35UGR6</accession>
<dbReference type="WBParaSite" id="RSKR_0001131500.1">
    <property type="protein sequence ID" value="RSKR_0001131500.1"/>
    <property type="gene ID" value="RSKR_0001131500"/>
</dbReference>
<sequence length="595" mass="68213">MPFYENGETITIFNTKDVKQRATIKFVADDNVAVAKRDKKNFAIPYDIDIPVVTGKKKSKKAKELQMVMKFHSQTFDICGNNKNAAKAGNTTIGEFIESTLGDEWSLTTPPSKGKREEIIEAIDTLMKQSEGKMVVLDDTIDITWVLRNKFPEALKNLSSHHKNSLVIDVSNCEPNKQNVQIMFKQPNRVVEIQSLSFKDAPQLLTTEFMEFRDNLSVKYRHAIIIDEQLSFFRLHLIKDKLLETEEQLRKASCKRNGKICEKFIVPIYFDGIIETANEIKVDCVQNRLLRLKRSALSCTPTNKLDRPLSFLRQDEDITVVKLGNDYYKAKENANPLPRKPLIKPLRVDSKWLELKPITIKPLRVVTSQTEPIRINEAQKAFASSPTNSIDSGVGSPNTPLSDETNSPFNMRPRSVSESVCASCFKIDGHTVCLYENEPPKPTKSILKKGEQCYTPKYQLKHTVSNDHPLKCSRKPVFSRSISECNSNYSIYESVDKNLNSTMSFDTIFSEDDESSYEETAHEDEVVDSPRCRRKTISFSEENVTFEFNERFSIVHQNIVNQKKRRNRRKHTKSESCQEYTTIMEQEKIVNCQSD</sequence>
<organism evidence="1 2">
    <name type="scientific">Rhabditophanes sp. KR3021</name>
    <dbReference type="NCBI Taxonomy" id="114890"/>
    <lineage>
        <taxon>Eukaryota</taxon>
        <taxon>Metazoa</taxon>
        <taxon>Ecdysozoa</taxon>
        <taxon>Nematoda</taxon>
        <taxon>Chromadorea</taxon>
        <taxon>Rhabditida</taxon>
        <taxon>Tylenchina</taxon>
        <taxon>Panagrolaimomorpha</taxon>
        <taxon>Strongyloidoidea</taxon>
        <taxon>Alloionematidae</taxon>
        <taxon>Rhabditophanes</taxon>
    </lineage>
</organism>
<dbReference type="Proteomes" id="UP000095286">
    <property type="component" value="Unplaced"/>
</dbReference>